<gene>
    <name evidence="1" type="ORF">CORMATOL_01008</name>
</gene>
<evidence type="ECO:0000313" key="2">
    <source>
        <dbReference type="Proteomes" id="UP000006247"/>
    </source>
</evidence>
<dbReference type="HOGENOM" id="CLU_3215039_0_0_11"/>
<sequence length="44" mass="5115">MTSIIFIFPTTFRSYFSDEPDKITPILGWNMEIILYCLLSGVLQ</sequence>
<organism evidence="1 2">
    <name type="scientific">Corynebacterium matruchotii ATCC 33806</name>
    <dbReference type="NCBI Taxonomy" id="566549"/>
    <lineage>
        <taxon>Bacteria</taxon>
        <taxon>Bacillati</taxon>
        <taxon>Actinomycetota</taxon>
        <taxon>Actinomycetes</taxon>
        <taxon>Mycobacteriales</taxon>
        <taxon>Corynebacteriaceae</taxon>
        <taxon>Corynebacterium</taxon>
    </lineage>
</organism>
<evidence type="ECO:0000313" key="1">
    <source>
        <dbReference type="EMBL" id="EEG27483.1"/>
    </source>
</evidence>
<reference evidence="1 2" key="1">
    <citation type="submission" date="2009-01" db="EMBL/GenBank/DDBJ databases">
        <authorList>
            <person name="Fulton L."/>
            <person name="Clifton S."/>
            <person name="Chinwalla A.T."/>
            <person name="Mitreva M."/>
            <person name="Sodergren E."/>
            <person name="Weinstock G."/>
            <person name="Clifton S."/>
            <person name="Dooling D.J."/>
            <person name="Fulton B."/>
            <person name="Minx P."/>
            <person name="Pepin K.H."/>
            <person name="Johnson M."/>
            <person name="Bhonagiri V."/>
            <person name="Nash W.E."/>
            <person name="Mardis E.R."/>
            <person name="Wilson R.K."/>
        </authorList>
    </citation>
    <scope>NUCLEOTIDE SEQUENCE [LARGE SCALE GENOMIC DNA]</scope>
    <source>
        <strain evidence="1 2">ATCC 33806</strain>
    </source>
</reference>
<comment type="caution">
    <text evidence="1">The sequence shown here is derived from an EMBL/GenBank/DDBJ whole genome shotgun (WGS) entry which is preliminary data.</text>
</comment>
<protein>
    <submittedName>
        <fullName evidence="1">Uncharacterized protein</fullName>
    </submittedName>
</protein>
<dbReference type="EMBL" id="ACEB01000016">
    <property type="protein sequence ID" value="EEG27483.1"/>
    <property type="molecule type" value="Genomic_DNA"/>
</dbReference>
<dbReference type="Proteomes" id="UP000006247">
    <property type="component" value="Unassembled WGS sequence"/>
</dbReference>
<accession>C0E203</accession>
<name>C0E203_9CORY</name>
<proteinExistence type="predicted"/>
<dbReference type="AlphaFoldDB" id="C0E203"/>